<reference evidence="2" key="1">
    <citation type="submission" date="2018-12" db="EMBL/GenBank/DDBJ databases">
        <title>Tengunoibacter tsumagoiensis gen. nov., sp. nov., Dictyobacter kobayashii sp. nov., D. alpinus sp. nov., and D. joshuensis sp. nov. and description of Dictyobacteraceae fam. nov. within the order Ktedonobacterales isolated from Tengu-no-mugimeshi.</title>
        <authorList>
            <person name="Wang C.M."/>
            <person name="Zheng Y."/>
            <person name="Sakai Y."/>
            <person name="Toyoda A."/>
            <person name="Minakuchi Y."/>
            <person name="Abe K."/>
            <person name="Yokota A."/>
            <person name="Yabe S."/>
        </authorList>
    </citation>
    <scope>NUCLEOTIDE SEQUENCE [LARGE SCALE GENOMIC DNA]</scope>
    <source>
        <strain evidence="2">Uno16</strain>
    </source>
</reference>
<comment type="caution">
    <text evidence="1">The sequence shown here is derived from an EMBL/GenBank/DDBJ whole genome shotgun (WGS) entry which is preliminary data.</text>
</comment>
<dbReference type="AlphaFoldDB" id="A0A402BKI8"/>
<keyword evidence="2" id="KW-1185">Reference proteome</keyword>
<evidence type="ECO:0000313" key="2">
    <source>
        <dbReference type="Proteomes" id="UP000287171"/>
    </source>
</evidence>
<dbReference type="Proteomes" id="UP000287171">
    <property type="component" value="Unassembled WGS sequence"/>
</dbReference>
<gene>
    <name evidence="1" type="ORF">KDA_73620</name>
</gene>
<sequence length="74" mass="8049">MSFAIARLFDNVSLVKGGDFAARNRVRARFSTSFPRAIEQQPPNLQVDGHFGSCVTAQGEDLTKLAVQVPIGPF</sequence>
<proteinExistence type="predicted"/>
<organism evidence="1 2">
    <name type="scientific">Dictyobacter alpinus</name>
    <dbReference type="NCBI Taxonomy" id="2014873"/>
    <lineage>
        <taxon>Bacteria</taxon>
        <taxon>Bacillati</taxon>
        <taxon>Chloroflexota</taxon>
        <taxon>Ktedonobacteria</taxon>
        <taxon>Ktedonobacterales</taxon>
        <taxon>Dictyobacteraceae</taxon>
        <taxon>Dictyobacter</taxon>
    </lineage>
</organism>
<protein>
    <submittedName>
        <fullName evidence="1">Uncharacterized protein</fullName>
    </submittedName>
</protein>
<evidence type="ECO:0000313" key="1">
    <source>
        <dbReference type="EMBL" id="GCE31878.1"/>
    </source>
</evidence>
<name>A0A402BKI8_9CHLR</name>
<dbReference type="EMBL" id="BIFT01000002">
    <property type="protein sequence ID" value="GCE31878.1"/>
    <property type="molecule type" value="Genomic_DNA"/>
</dbReference>
<accession>A0A402BKI8</accession>